<comment type="similarity">
    <text evidence="2">Belongs to the FPG family.</text>
</comment>
<dbReference type="SMART" id="SM01232">
    <property type="entry name" value="H2TH"/>
    <property type="match status" value="1"/>
</dbReference>
<evidence type="ECO:0000313" key="11">
    <source>
        <dbReference type="EMBL" id="MBK1877395.1"/>
    </source>
</evidence>
<keyword evidence="9" id="KW-0326">Glycosidase</keyword>
<evidence type="ECO:0000256" key="8">
    <source>
        <dbReference type="ARBA" id="ARBA00023268"/>
    </source>
</evidence>
<organism evidence="11 12">
    <name type="scientific">Pelagicoccus mobilis</name>
    <dbReference type="NCBI Taxonomy" id="415221"/>
    <lineage>
        <taxon>Bacteria</taxon>
        <taxon>Pseudomonadati</taxon>
        <taxon>Verrucomicrobiota</taxon>
        <taxon>Opitutia</taxon>
        <taxon>Puniceicoccales</taxon>
        <taxon>Pelagicoccaceae</taxon>
        <taxon>Pelagicoccus</taxon>
    </lineage>
</organism>
<comment type="catalytic activity">
    <reaction evidence="1">
        <text>Hydrolysis of DNA containing ring-opened 7-methylguanine residues, releasing 2,6-diamino-4-hydroxy-5-(N-methyl)formamidopyrimidine.</text>
        <dbReference type="EC" id="3.2.2.23"/>
    </reaction>
</comment>
<evidence type="ECO:0000256" key="5">
    <source>
        <dbReference type="ARBA" id="ARBA00023125"/>
    </source>
</evidence>
<gene>
    <name evidence="11" type="ORF">JIN87_10995</name>
</gene>
<dbReference type="SMART" id="SM00898">
    <property type="entry name" value="Fapy_DNA_glyco"/>
    <property type="match status" value="1"/>
</dbReference>
<dbReference type="InterPro" id="IPR010979">
    <property type="entry name" value="Ribosomal_uS13-like_H2TH"/>
</dbReference>
<dbReference type="InterPro" id="IPR012319">
    <property type="entry name" value="FPG_cat"/>
</dbReference>
<keyword evidence="4" id="KW-0378">Hydrolase</keyword>
<keyword evidence="8" id="KW-0511">Multifunctional enzyme</keyword>
<feature type="domain" description="Formamidopyrimidine-DNA glycosylase catalytic" evidence="10">
    <location>
        <begin position="2"/>
        <end position="114"/>
    </location>
</feature>
<keyword evidence="7" id="KW-0456">Lyase</keyword>
<dbReference type="GO" id="GO:0003906">
    <property type="term" value="F:DNA-(apurinic or apyrimidinic site) endonuclease activity"/>
    <property type="evidence" value="ECO:0007669"/>
    <property type="project" value="InterPro"/>
</dbReference>
<accession>A0A934RXQ5</accession>
<evidence type="ECO:0000313" key="12">
    <source>
        <dbReference type="Proteomes" id="UP000617628"/>
    </source>
</evidence>
<evidence type="ECO:0000256" key="9">
    <source>
        <dbReference type="ARBA" id="ARBA00023295"/>
    </source>
</evidence>
<evidence type="ECO:0000256" key="4">
    <source>
        <dbReference type="ARBA" id="ARBA00022801"/>
    </source>
</evidence>
<dbReference type="Pfam" id="PF01149">
    <property type="entry name" value="Fapy_DNA_glyco"/>
    <property type="match status" value="1"/>
</dbReference>
<dbReference type="RefSeq" id="WP_200355608.1">
    <property type="nucleotide sequence ID" value="NZ_JAENIL010000017.1"/>
</dbReference>
<evidence type="ECO:0000256" key="7">
    <source>
        <dbReference type="ARBA" id="ARBA00023239"/>
    </source>
</evidence>
<dbReference type="AlphaFoldDB" id="A0A934RXQ5"/>
<dbReference type="Pfam" id="PF06831">
    <property type="entry name" value="H2TH"/>
    <property type="match status" value="1"/>
</dbReference>
<name>A0A934RXQ5_9BACT</name>
<dbReference type="PROSITE" id="PS51068">
    <property type="entry name" value="FPG_CAT"/>
    <property type="match status" value="1"/>
</dbReference>
<reference evidence="11" key="1">
    <citation type="submission" date="2021-01" db="EMBL/GenBank/DDBJ databases">
        <title>Modified the classification status of verrucomicrobia.</title>
        <authorList>
            <person name="Feng X."/>
        </authorList>
    </citation>
    <scope>NUCLEOTIDE SEQUENCE</scope>
    <source>
        <strain evidence="11">KCTC 13126</strain>
    </source>
</reference>
<dbReference type="InterPro" id="IPR035937">
    <property type="entry name" value="FPG_N"/>
</dbReference>
<dbReference type="Proteomes" id="UP000617628">
    <property type="component" value="Unassembled WGS sequence"/>
</dbReference>
<keyword evidence="12" id="KW-1185">Reference proteome</keyword>
<keyword evidence="5" id="KW-0238">DNA-binding</keyword>
<dbReference type="SUPFAM" id="SSF46946">
    <property type="entry name" value="S13-like H2TH domain"/>
    <property type="match status" value="1"/>
</dbReference>
<evidence type="ECO:0000256" key="2">
    <source>
        <dbReference type="ARBA" id="ARBA00009409"/>
    </source>
</evidence>
<keyword evidence="6" id="KW-0234">DNA repair</keyword>
<dbReference type="Gene3D" id="1.10.8.50">
    <property type="match status" value="1"/>
</dbReference>
<evidence type="ECO:0000256" key="3">
    <source>
        <dbReference type="ARBA" id="ARBA00022763"/>
    </source>
</evidence>
<dbReference type="GO" id="GO:0008534">
    <property type="term" value="F:oxidized purine nucleobase lesion DNA N-glycosylase activity"/>
    <property type="evidence" value="ECO:0007669"/>
    <property type="project" value="UniProtKB-EC"/>
</dbReference>
<proteinExistence type="inferred from homology"/>
<dbReference type="PANTHER" id="PTHR22993">
    <property type="entry name" value="FORMAMIDOPYRIMIDINE-DNA GLYCOSYLASE"/>
    <property type="match status" value="1"/>
</dbReference>
<evidence type="ECO:0000259" key="10">
    <source>
        <dbReference type="PROSITE" id="PS51068"/>
    </source>
</evidence>
<dbReference type="SUPFAM" id="SSF81624">
    <property type="entry name" value="N-terminal domain of MutM-like DNA repair proteins"/>
    <property type="match status" value="1"/>
</dbReference>
<sequence>MPELAEVFYHSSIWKASVGEVFDVAWAHDKTRCCRHLDTAELRKRLSGSELLARYTHGKRMLFSFAGGVFLEVHLGMTGSLHRVGPDREEEKHDHLALRSAEAVLVFKDPRQFGKVALHLGTGDSLPDWWQTLPPEPQSDAFSRQRFETMLARRKRSVLKPLLLQQELFPGVGNWMADEILWRAKLKPDRRLASLTEKECEQLFLKTKWVCRNALAIIGKDYSDPPKSWLFLHRWKDGGTCPVSRKALRRDTIGGRTTCWSPEVQV</sequence>
<protein>
    <recommendedName>
        <fullName evidence="10">Formamidopyrimidine-DNA glycosylase catalytic domain-containing protein</fullName>
    </recommendedName>
</protein>
<evidence type="ECO:0000256" key="1">
    <source>
        <dbReference type="ARBA" id="ARBA00001668"/>
    </source>
</evidence>
<evidence type="ECO:0000256" key="6">
    <source>
        <dbReference type="ARBA" id="ARBA00023204"/>
    </source>
</evidence>
<dbReference type="GO" id="GO:0016829">
    <property type="term" value="F:lyase activity"/>
    <property type="evidence" value="ECO:0007669"/>
    <property type="project" value="UniProtKB-KW"/>
</dbReference>
<dbReference type="CDD" id="cd08773">
    <property type="entry name" value="FpgNei_N"/>
    <property type="match status" value="1"/>
</dbReference>
<dbReference type="InterPro" id="IPR015886">
    <property type="entry name" value="H2TH_FPG"/>
</dbReference>
<dbReference type="GO" id="GO:0003684">
    <property type="term" value="F:damaged DNA binding"/>
    <property type="evidence" value="ECO:0007669"/>
    <property type="project" value="InterPro"/>
</dbReference>
<dbReference type="EMBL" id="JAENIL010000017">
    <property type="protein sequence ID" value="MBK1877395.1"/>
    <property type="molecule type" value="Genomic_DNA"/>
</dbReference>
<dbReference type="GO" id="GO:0008270">
    <property type="term" value="F:zinc ion binding"/>
    <property type="evidence" value="ECO:0007669"/>
    <property type="project" value="InterPro"/>
</dbReference>
<keyword evidence="3" id="KW-0227">DNA damage</keyword>
<dbReference type="PANTHER" id="PTHR22993:SF9">
    <property type="entry name" value="FORMAMIDOPYRIMIDINE-DNA GLYCOSYLASE"/>
    <property type="match status" value="1"/>
</dbReference>
<dbReference type="Gene3D" id="3.20.190.10">
    <property type="entry name" value="MutM-like, N-terminal"/>
    <property type="match status" value="1"/>
</dbReference>
<comment type="caution">
    <text evidence="11">The sequence shown here is derived from an EMBL/GenBank/DDBJ whole genome shotgun (WGS) entry which is preliminary data.</text>
</comment>
<dbReference type="GO" id="GO:0006284">
    <property type="term" value="P:base-excision repair"/>
    <property type="evidence" value="ECO:0007669"/>
    <property type="project" value="InterPro"/>
</dbReference>